<feature type="compositionally biased region" description="Low complexity" evidence="1">
    <location>
        <begin position="1277"/>
        <end position="1289"/>
    </location>
</feature>
<gene>
    <name evidence="3" type="primary">Cefip</name>
    <name evidence="3" type="ORF">IBISTR_R02351</name>
</gene>
<feature type="compositionally biased region" description="Basic and acidic residues" evidence="1">
    <location>
        <begin position="1001"/>
        <end position="1013"/>
    </location>
</feature>
<feature type="compositionally biased region" description="Low complexity" evidence="1">
    <location>
        <begin position="1118"/>
        <end position="1131"/>
    </location>
</feature>
<feature type="compositionally biased region" description="Polar residues" evidence="1">
    <location>
        <begin position="1169"/>
        <end position="1179"/>
    </location>
</feature>
<feature type="compositionally biased region" description="Basic and acidic residues" evidence="1">
    <location>
        <begin position="771"/>
        <end position="792"/>
    </location>
</feature>
<feature type="compositionally biased region" description="Basic and acidic residues" evidence="1">
    <location>
        <begin position="644"/>
        <end position="655"/>
    </location>
</feature>
<feature type="compositionally biased region" description="Basic residues" evidence="1">
    <location>
        <begin position="1210"/>
        <end position="1221"/>
    </location>
</feature>
<keyword evidence="4" id="KW-1185">Reference proteome</keyword>
<dbReference type="Proteomes" id="UP000587655">
    <property type="component" value="Unassembled WGS sequence"/>
</dbReference>
<dbReference type="PANTHER" id="PTHR33775:SF2">
    <property type="entry name" value="CARDIAC-ENRICHED FHL2-INTERACTING PROTEIN"/>
    <property type="match status" value="1"/>
</dbReference>
<feature type="compositionally biased region" description="Polar residues" evidence="1">
    <location>
        <begin position="1020"/>
        <end position="1038"/>
    </location>
</feature>
<feature type="compositionally biased region" description="Polar residues" evidence="1">
    <location>
        <begin position="1431"/>
        <end position="1442"/>
    </location>
</feature>
<feature type="domain" description="DUF4585" evidence="2">
    <location>
        <begin position="1287"/>
        <end position="1358"/>
    </location>
</feature>
<feature type="compositionally biased region" description="Basic and acidic residues" evidence="1">
    <location>
        <begin position="213"/>
        <end position="222"/>
    </location>
</feature>
<accession>A0A7K7TXY2</accession>
<dbReference type="GO" id="GO:0070886">
    <property type="term" value="P:positive regulation of calcineurin-NFAT signaling cascade"/>
    <property type="evidence" value="ECO:0007669"/>
    <property type="project" value="TreeGrafter"/>
</dbReference>
<feature type="non-terminal residue" evidence="3">
    <location>
        <position position="1455"/>
    </location>
</feature>
<feature type="compositionally biased region" description="Basic and acidic residues" evidence="1">
    <location>
        <begin position="949"/>
        <end position="958"/>
    </location>
</feature>
<feature type="compositionally biased region" description="Basic and acidic residues" evidence="1">
    <location>
        <begin position="401"/>
        <end position="414"/>
    </location>
</feature>
<organism evidence="3 4">
    <name type="scientific">Ibidorhyncha struthersii</name>
    <dbReference type="NCBI Taxonomy" id="425643"/>
    <lineage>
        <taxon>Eukaryota</taxon>
        <taxon>Metazoa</taxon>
        <taxon>Chordata</taxon>
        <taxon>Craniata</taxon>
        <taxon>Vertebrata</taxon>
        <taxon>Euteleostomi</taxon>
        <taxon>Archelosauria</taxon>
        <taxon>Archosauria</taxon>
        <taxon>Dinosauria</taxon>
        <taxon>Saurischia</taxon>
        <taxon>Theropoda</taxon>
        <taxon>Coelurosauria</taxon>
        <taxon>Aves</taxon>
        <taxon>Neognathae</taxon>
        <taxon>Neoaves</taxon>
        <taxon>Charadriiformes</taxon>
        <taxon>Charadriidae</taxon>
        <taxon>Ibidorhyncha</taxon>
    </lineage>
</organism>
<feature type="compositionally biased region" description="Basic and acidic residues" evidence="1">
    <location>
        <begin position="1181"/>
        <end position="1195"/>
    </location>
</feature>
<feature type="compositionally biased region" description="Basic and acidic residues" evidence="1">
    <location>
        <begin position="1222"/>
        <end position="1238"/>
    </location>
</feature>
<feature type="region of interest" description="Disordered" evidence="1">
    <location>
        <begin position="1114"/>
        <end position="1136"/>
    </location>
</feature>
<feature type="region of interest" description="Disordered" evidence="1">
    <location>
        <begin position="1001"/>
        <end position="1038"/>
    </location>
</feature>
<feature type="compositionally biased region" description="Polar residues" evidence="1">
    <location>
        <begin position="546"/>
        <end position="565"/>
    </location>
</feature>
<evidence type="ECO:0000313" key="4">
    <source>
        <dbReference type="Proteomes" id="UP000587655"/>
    </source>
</evidence>
<feature type="region of interest" description="Disordered" evidence="1">
    <location>
        <begin position="728"/>
        <end position="793"/>
    </location>
</feature>
<feature type="compositionally biased region" description="Polar residues" evidence="1">
    <location>
        <begin position="1263"/>
        <end position="1276"/>
    </location>
</feature>
<reference evidence="3 4" key="1">
    <citation type="submission" date="2019-09" db="EMBL/GenBank/DDBJ databases">
        <title>Bird 10,000 Genomes (B10K) Project - Family phase.</title>
        <authorList>
            <person name="Zhang G."/>
        </authorList>
    </citation>
    <scope>NUCLEOTIDE SEQUENCE [LARGE SCALE GENOMIC DNA]</scope>
    <source>
        <strain evidence="3">B10K-DU-030-25</strain>
    </source>
</reference>
<proteinExistence type="predicted"/>
<dbReference type="InterPro" id="IPR027838">
    <property type="entry name" value="DUF4585"/>
</dbReference>
<dbReference type="Pfam" id="PF15232">
    <property type="entry name" value="DUF4585"/>
    <property type="match status" value="1"/>
</dbReference>
<feature type="region of interest" description="Disordered" evidence="1">
    <location>
        <begin position="541"/>
        <end position="581"/>
    </location>
</feature>
<feature type="region of interest" description="Disordered" evidence="1">
    <location>
        <begin position="1"/>
        <end position="22"/>
    </location>
</feature>
<feature type="region of interest" description="Disordered" evidence="1">
    <location>
        <begin position="634"/>
        <end position="692"/>
    </location>
</feature>
<evidence type="ECO:0000313" key="3">
    <source>
        <dbReference type="EMBL" id="NXA20934.1"/>
    </source>
</evidence>
<name>A0A7K7TXY2_9CHAR</name>
<dbReference type="InterPro" id="IPR052303">
    <property type="entry name" value="CEFIP"/>
</dbReference>
<dbReference type="GO" id="GO:0030018">
    <property type="term" value="C:Z disc"/>
    <property type="evidence" value="ECO:0007669"/>
    <property type="project" value="TreeGrafter"/>
</dbReference>
<feature type="region of interest" description="Disordered" evidence="1">
    <location>
        <begin position="1169"/>
        <end position="1298"/>
    </location>
</feature>
<dbReference type="EMBL" id="VZSZ01003456">
    <property type="protein sequence ID" value="NXA20934.1"/>
    <property type="molecule type" value="Genomic_DNA"/>
</dbReference>
<comment type="caution">
    <text evidence="3">The sequence shown here is derived from an EMBL/GenBank/DDBJ whole genome shotgun (WGS) entry which is preliminary data.</text>
</comment>
<feature type="region of interest" description="Disordered" evidence="1">
    <location>
        <begin position="380"/>
        <end position="443"/>
    </location>
</feature>
<evidence type="ECO:0000259" key="2">
    <source>
        <dbReference type="Pfam" id="PF15232"/>
    </source>
</evidence>
<feature type="compositionally biased region" description="Low complexity" evidence="1">
    <location>
        <begin position="735"/>
        <end position="749"/>
    </location>
</feature>
<sequence length="1455" mass="161170">TMQGNKKHTEGHSDSSSIGSLLDDTDREVSSLTDRAFKSLCVAELEDSYNEPDLAISPDFTLQFSAKFHSGTLNHAIKKSNVCNKLTARNNEHTIWASTFQQLPKCAPEEKRIAKNNTFATERKKLNLPVPSPRNNKHVSKVSSLIKTFDKTADQGSGGSLVAIKQPIKNSFQKYKLNHGNDMACWDDTDILNIHKELSEFSEVSQGSHSLRGKHEPQRRPNKIDLSYCGSDGYYPVLIEMSKVAKSNFSRSSKKALKNRSMKVNEPAKKGNFLHSENSAFESWNVHHKKLTEKEEFVDMKMKKEGLTYLEEAPFIKGSHTREHKLPPVKTTVAKTQEKDLQMEPTSSEAAFSIPLPAVCVPQGPLPSETEFLAALPPTPPPRIHVHQGPPWRRQRATKGAAERRQTSKEKFTASDETVSLPEKATGAEPDLDVSPLTKQVNSPGSISPSFNITELLTPIIPPKQEVDPVESELILLTPPPTESVATRDHKGNVFSDYRSRDSYKSKASSLLFNLKDVRKRVKSIYTPSPLLRALEEKNKTRENIQESTKVNASLSNLQEQSNKNIAEKDESSDITSVLSGNVPQKDNKTVLTGHFTDNYLTLSSPQTTADLLFYQPGQNLQQDDSKREGLVKNTRGNENVPLFRHESNEPDFRKRLQYPALKPFSRDNAGRTAGQPVQNPSVQGEENERQAANQNEEFAFKTLPNQLSPAEYVPYSDIQNNMVLTGHEAHGKRSTSSSEQSFVSTVEQPLQEEPFPPVPLMQKASLQESQRTRSEMSSDNKESHKERGKEVGEDELQYYACISSGTGAAEKREGKVTGNEQRSLMKEKLRTEKREEAKSMDSASDSIRDMSIHRAEEPQTPPSSSSTKPSLFMIKDNTFRSPQVIRAVKLPLFRSFSLDDTVSSSYKEMESRFMSPAEQNKKHQNRLRAQEVGWLASGSRGQQNVREGATDRGKEASEPGSTSATLDPSLLEDTESFSLGKLMEEDEETCALLNKVGKMNEESVCRRKEKPQARKARHSLTQPNLSLDNDQAQNNPSYPAERKTNYFKNHHLSNRRGGSCVKKIITTETISPVTGSISEDHTYSPIFPEALEDILHTEGASDLLDNLACSAVTSPRSGSTMHSLAASSSSDKPTISGLRETEAVINPALLNVALKNQADMSAEEILDSTQRNLLSNTAGEAERLEPREPGERAAGKPPAVPPKTEKALRRAKKLASKRKKMQEQQKKHQTEHEDAVGRKHSHSGQTLASPSPLGYSPLHPTPHSTFTPTETSTGRPSAASAVSPSPSSTQRKLLQDPDSGQYYVVDLPAEVNLKTFYDPETGKYVQVSVPSSEGNLYQTPSSEITNSPYASYPRVLPLPASSVAVLKSPSQLSEPTWIMPAVPGEPAELPEDVQQDCRYAETVDAQPYIEPVSYSYSQDAEETQVHLQKDTSPTPNTNIVSLTDLDDFAAEGVS</sequence>
<feature type="region of interest" description="Disordered" evidence="1">
    <location>
        <begin position="936"/>
        <end position="972"/>
    </location>
</feature>
<feature type="region of interest" description="Disordered" evidence="1">
    <location>
        <begin position="808"/>
        <end position="848"/>
    </location>
</feature>
<feature type="non-terminal residue" evidence="3">
    <location>
        <position position="1"/>
    </location>
</feature>
<evidence type="ECO:0000256" key="1">
    <source>
        <dbReference type="SAM" id="MobiDB-lite"/>
    </source>
</evidence>
<dbReference type="PANTHER" id="PTHR33775">
    <property type="entry name" value="CARDIAC-ENRICHED FHL2-INTERACTING PROTEIN-RELATED"/>
    <property type="match status" value="1"/>
</dbReference>
<feature type="region of interest" description="Disordered" evidence="1">
    <location>
        <begin position="1416"/>
        <end position="1446"/>
    </location>
</feature>
<feature type="region of interest" description="Disordered" evidence="1">
    <location>
        <begin position="203"/>
        <end position="222"/>
    </location>
</feature>
<protein>
    <submittedName>
        <fullName evidence="3">CEFIP protein</fullName>
    </submittedName>
</protein>
<feature type="compositionally biased region" description="Basic and acidic residues" evidence="1">
    <location>
        <begin position="824"/>
        <end position="840"/>
    </location>
</feature>